<reference evidence="6" key="1">
    <citation type="journal article" date="2019" name="Int. J. Syst. Evol. Microbiol.">
        <title>The Global Catalogue of Microorganisms (GCM) 10K type strain sequencing project: providing services to taxonomists for standard genome sequencing and annotation.</title>
        <authorList>
            <consortium name="The Broad Institute Genomics Platform"/>
            <consortium name="The Broad Institute Genome Sequencing Center for Infectious Disease"/>
            <person name="Wu L."/>
            <person name="Ma J."/>
        </authorList>
    </citation>
    <scope>NUCLEOTIDE SEQUENCE [LARGE SCALE GENOMIC DNA]</scope>
    <source>
        <strain evidence="6">KCTC 42182</strain>
    </source>
</reference>
<evidence type="ECO:0000313" key="5">
    <source>
        <dbReference type="EMBL" id="MFC3676554.1"/>
    </source>
</evidence>
<dbReference type="NCBIfam" id="TIGR02423">
    <property type="entry name" value="protocat_alph"/>
    <property type="match status" value="1"/>
</dbReference>
<dbReference type="EC" id="1.13.11.3" evidence="5"/>
<dbReference type="CDD" id="cd03463">
    <property type="entry name" value="3_4-PCD_alpha"/>
    <property type="match status" value="1"/>
</dbReference>
<dbReference type="InterPro" id="IPR015889">
    <property type="entry name" value="Intradiol_dOase_core"/>
</dbReference>
<evidence type="ECO:0000256" key="3">
    <source>
        <dbReference type="ARBA" id="ARBA00023002"/>
    </source>
</evidence>
<keyword evidence="3 5" id="KW-0560">Oxidoreductase</keyword>
<gene>
    <name evidence="5" type="primary">pcaG</name>
    <name evidence="5" type="ORF">ACFOOQ_13435</name>
</gene>
<dbReference type="GO" id="GO:0018578">
    <property type="term" value="F:protocatechuate 3,4-dioxygenase activity"/>
    <property type="evidence" value="ECO:0007669"/>
    <property type="project" value="UniProtKB-EC"/>
</dbReference>
<dbReference type="PROSITE" id="PS00083">
    <property type="entry name" value="INTRADIOL_DIOXYGENAS"/>
    <property type="match status" value="1"/>
</dbReference>
<evidence type="ECO:0000256" key="2">
    <source>
        <dbReference type="ARBA" id="ARBA00022964"/>
    </source>
</evidence>
<organism evidence="5 6">
    <name type="scientific">Ferrovibrio xuzhouensis</name>
    <dbReference type="NCBI Taxonomy" id="1576914"/>
    <lineage>
        <taxon>Bacteria</taxon>
        <taxon>Pseudomonadati</taxon>
        <taxon>Pseudomonadota</taxon>
        <taxon>Alphaproteobacteria</taxon>
        <taxon>Rhodospirillales</taxon>
        <taxon>Rhodospirillaceae</taxon>
        <taxon>Ferrovibrio</taxon>
    </lineage>
</organism>
<name>A0ABV7VGP1_9PROT</name>
<protein>
    <submittedName>
        <fullName evidence="5">Protocatechuate 3,4-dioxygenase subunit alpha</fullName>
        <ecNumber evidence="5">1.13.11.3</ecNumber>
    </submittedName>
</protein>
<dbReference type="InterPro" id="IPR012786">
    <property type="entry name" value="Protocat_dOase_a"/>
</dbReference>
<dbReference type="InterPro" id="IPR050770">
    <property type="entry name" value="Intradiol_RC_Dioxygenase"/>
</dbReference>
<dbReference type="Proteomes" id="UP001595711">
    <property type="component" value="Unassembled WGS sequence"/>
</dbReference>
<comment type="caution">
    <text evidence="5">The sequence shown here is derived from an EMBL/GenBank/DDBJ whole genome shotgun (WGS) entry which is preliminary data.</text>
</comment>
<evidence type="ECO:0000313" key="6">
    <source>
        <dbReference type="Proteomes" id="UP001595711"/>
    </source>
</evidence>
<sequence length="189" mass="20390">MSLIPTASQTVGPYLHLGLTPITIADIARDAAKGETIVISGRVLDGEGKPIPDALLEFWQANADGKYAHPEDTQDKPLDGKFIGFGRVPTDKDGRYKFTTIKPGAVPGPGNMLQAPHIVVCVFMRGMLRHLYTRIYFADEAANANDPVLGLIEDAGRRGTLLAGTVAGKGEYTWNIVMQGEGETVFFDC</sequence>
<dbReference type="RefSeq" id="WP_379727397.1">
    <property type="nucleotide sequence ID" value="NZ_JBHRYJ010000002.1"/>
</dbReference>
<feature type="domain" description="Intradiol ring-cleavage dioxygenases" evidence="4">
    <location>
        <begin position="39"/>
        <end position="67"/>
    </location>
</feature>
<evidence type="ECO:0000259" key="4">
    <source>
        <dbReference type="PROSITE" id="PS00083"/>
    </source>
</evidence>
<evidence type="ECO:0000256" key="1">
    <source>
        <dbReference type="ARBA" id="ARBA00007825"/>
    </source>
</evidence>
<keyword evidence="6" id="KW-1185">Reference proteome</keyword>
<dbReference type="Pfam" id="PF00775">
    <property type="entry name" value="Dioxygenase_C"/>
    <property type="match status" value="1"/>
</dbReference>
<dbReference type="Gene3D" id="2.60.130.10">
    <property type="entry name" value="Aromatic compound dioxygenase"/>
    <property type="match status" value="1"/>
</dbReference>
<dbReference type="InterPro" id="IPR000627">
    <property type="entry name" value="Intradiol_dOase_C"/>
</dbReference>
<proteinExistence type="inferred from homology"/>
<accession>A0ABV7VGP1</accession>
<keyword evidence="2" id="KW-0223">Dioxygenase</keyword>
<dbReference type="EMBL" id="JBHRYJ010000002">
    <property type="protein sequence ID" value="MFC3676554.1"/>
    <property type="molecule type" value="Genomic_DNA"/>
</dbReference>
<dbReference type="PANTHER" id="PTHR33711">
    <property type="entry name" value="DIOXYGENASE, PUTATIVE (AFU_ORTHOLOGUE AFUA_2G02910)-RELATED"/>
    <property type="match status" value="1"/>
</dbReference>
<dbReference type="PANTHER" id="PTHR33711:SF9">
    <property type="entry name" value="PROTOCATECHUATE 3,4-DIOXYGENASE ALPHA CHAIN"/>
    <property type="match status" value="1"/>
</dbReference>
<dbReference type="SUPFAM" id="SSF49482">
    <property type="entry name" value="Aromatic compound dioxygenase"/>
    <property type="match status" value="1"/>
</dbReference>
<comment type="similarity">
    <text evidence="1">Belongs to the intradiol ring-cleavage dioxygenase family.</text>
</comment>